<dbReference type="AlphaFoldDB" id="A0AAF1KA69"/>
<evidence type="ECO:0000313" key="2">
    <source>
        <dbReference type="Proteomes" id="UP000249499"/>
    </source>
</evidence>
<protein>
    <submittedName>
        <fullName evidence="1">Uncharacterized protein</fullName>
    </submittedName>
</protein>
<dbReference type="KEGG" id="rtu:PR017_01265"/>
<name>A0AAF1KA69_9HYPH</name>
<reference evidence="1 2" key="1">
    <citation type="journal article" date="2018" name="Sci. Rep.">
        <title>Rhizobium tumorigenes sp. nov., a novel plant tumorigenic bacterium isolated from cane gall tumors on thornless blackberry.</title>
        <authorList>
            <person name="Kuzmanovi N."/>
            <person name="Smalla K."/>
            <person name="Gronow S."/>
            <person name="PuBawska J."/>
        </authorList>
    </citation>
    <scope>NUCLEOTIDE SEQUENCE [LARGE SCALE GENOMIC DNA]</scope>
    <source>
        <strain evidence="1 2">1078</strain>
    </source>
</reference>
<gene>
    <name evidence="1" type="ORF">PR017_01265</name>
</gene>
<proteinExistence type="predicted"/>
<accession>A0AAF1KA69</accession>
<dbReference type="EMBL" id="CP117255">
    <property type="protein sequence ID" value="WFR95811.1"/>
    <property type="molecule type" value="Genomic_DNA"/>
</dbReference>
<reference evidence="2" key="2">
    <citation type="journal article" date="2023" name="MicrobiologyOpen">
        <title>Genomics of the tumorigenes clade of the family Rhizobiaceae and description of Rhizobium rhododendri sp. nov.</title>
        <authorList>
            <person name="Kuzmanovic N."/>
            <person name="diCenzo G.C."/>
            <person name="Bunk B."/>
            <person name="Sproeer C."/>
            <person name="Fruehling A."/>
            <person name="Neumann-Schaal M."/>
            <person name="Overmann J."/>
            <person name="Smalla K."/>
        </authorList>
    </citation>
    <scope>NUCLEOTIDE SEQUENCE [LARGE SCALE GENOMIC DNA]</scope>
    <source>
        <strain evidence="2">1078</strain>
    </source>
</reference>
<dbReference type="Proteomes" id="UP000249499">
    <property type="component" value="Chromosome"/>
</dbReference>
<keyword evidence="2" id="KW-1185">Reference proteome</keyword>
<evidence type="ECO:0000313" key="1">
    <source>
        <dbReference type="EMBL" id="WFR95811.1"/>
    </source>
</evidence>
<sequence>MTRMLSRYLKDFGAEQPAPAAPPAPVLRSMPFEDTMVFPEPEELPMVDLAAERREAYAEGHEAATLSLSEAHQEELDAIMVVHEAALEELKQKFETEAVERIAENFQHMATAMGLAVSAEVARALSPIITETLTQKAIDELASRVTASVLDGAVGPIAVSGRRVMFDSLAAKIDPDGVLLTFVEAQDVNLCVTIGDTVLVTRMSAWADSLRNVLS</sequence>
<organism evidence="1 2">
    <name type="scientific">Rhizobium tumorigenes</name>
    <dbReference type="NCBI Taxonomy" id="2041385"/>
    <lineage>
        <taxon>Bacteria</taxon>
        <taxon>Pseudomonadati</taxon>
        <taxon>Pseudomonadota</taxon>
        <taxon>Alphaproteobacteria</taxon>
        <taxon>Hyphomicrobiales</taxon>
        <taxon>Rhizobiaceae</taxon>
        <taxon>Rhizobium/Agrobacterium group</taxon>
        <taxon>Rhizobium</taxon>
    </lineage>
</organism>
<dbReference type="RefSeq" id="WP_111216842.1">
    <property type="nucleotide sequence ID" value="NZ_CP117255.1"/>
</dbReference>